<dbReference type="Gene3D" id="3.40.50.300">
    <property type="entry name" value="P-loop containing nucleotide triphosphate hydrolases"/>
    <property type="match status" value="1"/>
</dbReference>
<dbReference type="EMBL" id="KZ059616">
    <property type="protein sequence ID" value="PIO14267.1"/>
    <property type="molecule type" value="Genomic_DNA"/>
</dbReference>
<dbReference type="Pfam" id="PF00271">
    <property type="entry name" value="Helicase_C"/>
    <property type="match status" value="1"/>
</dbReference>
<name>A0A2G9QFA5_AQUCT</name>
<dbReference type="AlphaFoldDB" id="A0A2G9QFA5"/>
<feature type="non-terminal residue" evidence="6">
    <location>
        <position position="1"/>
    </location>
</feature>
<evidence type="ECO:0000256" key="3">
    <source>
        <dbReference type="ARBA" id="ARBA00022806"/>
    </source>
</evidence>
<dbReference type="SMART" id="SM00490">
    <property type="entry name" value="HELICc"/>
    <property type="match status" value="1"/>
</dbReference>
<dbReference type="PANTHER" id="PTHR47959:SF1">
    <property type="entry name" value="ATP-DEPENDENT RNA HELICASE DBPA"/>
    <property type="match status" value="1"/>
</dbReference>
<dbReference type="InterPro" id="IPR050079">
    <property type="entry name" value="DEAD_box_RNA_helicase"/>
</dbReference>
<keyword evidence="4" id="KW-0067">ATP-binding</keyword>
<feature type="domain" description="Helicase C-terminal" evidence="5">
    <location>
        <begin position="1"/>
        <end position="122"/>
    </location>
</feature>
<protein>
    <recommendedName>
        <fullName evidence="5">Helicase C-terminal domain-containing protein</fullName>
    </recommendedName>
</protein>
<organism evidence="6 7">
    <name type="scientific">Aquarana catesbeiana</name>
    <name type="common">American bullfrog</name>
    <name type="synonym">Rana catesbeiana</name>
    <dbReference type="NCBI Taxonomy" id="8400"/>
    <lineage>
        <taxon>Eukaryota</taxon>
        <taxon>Metazoa</taxon>
        <taxon>Chordata</taxon>
        <taxon>Craniata</taxon>
        <taxon>Vertebrata</taxon>
        <taxon>Euteleostomi</taxon>
        <taxon>Amphibia</taxon>
        <taxon>Batrachia</taxon>
        <taxon>Anura</taxon>
        <taxon>Neobatrachia</taxon>
        <taxon>Ranoidea</taxon>
        <taxon>Ranidae</taxon>
        <taxon>Aquarana</taxon>
    </lineage>
</organism>
<dbReference type="Proteomes" id="UP000228934">
    <property type="component" value="Unassembled WGS sequence"/>
</dbReference>
<dbReference type="GO" id="GO:0003724">
    <property type="term" value="F:RNA helicase activity"/>
    <property type="evidence" value="ECO:0007669"/>
    <property type="project" value="TreeGrafter"/>
</dbReference>
<evidence type="ECO:0000256" key="4">
    <source>
        <dbReference type="ARBA" id="ARBA00022840"/>
    </source>
</evidence>
<dbReference type="GO" id="GO:0016787">
    <property type="term" value="F:hydrolase activity"/>
    <property type="evidence" value="ECO:0007669"/>
    <property type="project" value="UniProtKB-KW"/>
</dbReference>
<sequence>LFLLVKLYGGITVAEFSSRLSPGERKKTLKEFEQGKLQLLISTDATARGIDIKGVKCIINYDAPQFIRSYIHRVGRTARAGKSGLAFTMLLKIQEQRYFNMLKEAGVPKLLKQLVKSDNLRQFEQRYEEALSQLQKAVKVMDWIPTSYF</sequence>
<gene>
    <name evidence="6" type="ORF">AB205_0135480</name>
</gene>
<accession>A0A2G9QFA5</accession>
<evidence type="ECO:0000313" key="7">
    <source>
        <dbReference type="Proteomes" id="UP000228934"/>
    </source>
</evidence>
<dbReference type="PROSITE" id="PS51194">
    <property type="entry name" value="HELICASE_CTER"/>
    <property type="match status" value="1"/>
</dbReference>
<dbReference type="InterPro" id="IPR001650">
    <property type="entry name" value="Helicase_C-like"/>
</dbReference>
<keyword evidence="3" id="KW-0347">Helicase</keyword>
<dbReference type="GO" id="GO:0005829">
    <property type="term" value="C:cytosol"/>
    <property type="evidence" value="ECO:0007669"/>
    <property type="project" value="TreeGrafter"/>
</dbReference>
<dbReference type="SUPFAM" id="SSF52540">
    <property type="entry name" value="P-loop containing nucleoside triphosphate hydrolases"/>
    <property type="match status" value="1"/>
</dbReference>
<evidence type="ECO:0000259" key="5">
    <source>
        <dbReference type="PROSITE" id="PS51194"/>
    </source>
</evidence>
<keyword evidence="7" id="KW-1185">Reference proteome</keyword>
<evidence type="ECO:0000256" key="1">
    <source>
        <dbReference type="ARBA" id="ARBA00022741"/>
    </source>
</evidence>
<evidence type="ECO:0000313" key="6">
    <source>
        <dbReference type="EMBL" id="PIO14267.1"/>
    </source>
</evidence>
<dbReference type="GO" id="GO:0005524">
    <property type="term" value="F:ATP binding"/>
    <property type="evidence" value="ECO:0007669"/>
    <property type="project" value="UniProtKB-KW"/>
</dbReference>
<keyword evidence="1" id="KW-0547">Nucleotide-binding</keyword>
<proteinExistence type="predicted"/>
<keyword evidence="2" id="KW-0378">Hydrolase</keyword>
<dbReference type="PANTHER" id="PTHR47959">
    <property type="entry name" value="ATP-DEPENDENT RNA HELICASE RHLE-RELATED"/>
    <property type="match status" value="1"/>
</dbReference>
<dbReference type="InterPro" id="IPR027417">
    <property type="entry name" value="P-loop_NTPase"/>
</dbReference>
<dbReference type="OrthoDB" id="3370at2759"/>
<evidence type="ECO:0000256" key="2">
    <source>
        <dbReference type="ARBA" id="ARBA00022801"/>
    </source>
</evidence>
<reference evidence="7" key="1">
    <citation type="journal article" date="2017" name="Nat. Commun.">
        <title>The North American bullfrog draft genome provides insight into hormonal regulation of long noncoding RNA.</title>
        <authorList>
            <person name="Hammond S.A."/>
            <person name="Warren R.L."/>
            <person name="Vandervalk B.P."/>
            <person name="Kucuk E."/>
            <person name="Khan H."/>
            <person name="Gibb E.A."/>
            <person name="Pandoh P."/>
            <person name="Kirk H."/>
            <person name="Zhao Y."/>
            <person name="Jones M."/>
            <person name="Mungall A.J."/>
            <person name="Coope R."/>
            <person name="Pleasance S."/>
            <person name="Moore R.A."/>
            <person name="Holt R.A."/>
            <person name="Round J.M."/>
            <person name="Ohora S."/>
            <person name="Walle B.V."/>
            <person name="Veldhoen N."/>
            <person name="Helbing C.C."/>
            <person name="Birol I."/>
        </authorList>
    </citation>
    <scope>NUCLEOTIDE SEQUENCE [LARGE SCALE GENOMIC DNA]</scope>
</reference>
<dbReference type="CDD" id="cd18787">
    <property type="entry name" value="SF2_C_DEAD"/>
    <property type="match status" value="1"/>
</dbReference>